<feature type="region of interest" description="Disordered" evidence="5">
    <location>
        <begin position="641"/>
        <end position="938"/>
    </location>
</feature>
<keyword evidence="9" id="KW-1185">Reference proteome</keyword>
<feature type="transmembrane region" description="Helical" evidence="6">
    <location>
        <begin position="411"/>
        <end position="430"/>
    </location>
</feature>
<keyword evidence="2 6" id="KW-0812">Transmembrane</keyword>
<feature type="compositionally biased region" description="Low complexity" evidence="5">
    <location>
        <begin position="906"/>
        <end position="917"/>
    </location>
</feature>
<dbReference type="GO" id="GO:0016020">
    <property type="term" value="C:membrane"/>
    <property type="evidence" value="ECO:0007669"/>
    <property type="project" value="UniProtKB-SubCell"/>
</dbReference>
<dbReference type="Proteomes" id="UP000887568">
    <property type="component" value="Unplaced"/>
</dbReference>
<dbReference type="CDD" id="cd17317">
    <property type="entry name" value="MFS_SLC22"/>
    <property type="match status" value="1"/>
</dbReference>
<evidence type="ECO:0000313" key="9">
    <source>
        <dbReference type="Proteomes" id="UP000887568"/>
    </source>
</evidence>
<keyword evidence="4 6" id="KW-0472">Membrane</keyword>
<dbReference type="PANTHER" id="PTHR24064">
    <property type="entry name" value="SOLUTE CARRIER FAMILY 22 MEMBER"/>
    <property type="match status" value="1"/>
</dbReference>
<feature type="compositionally biased region" description="Acidic residues" evidence="5">
    <location>
        <begin position="928"/>
        <end position="938"/>
    </location>
</feature>
<organism evidence="8 9">
    <name type="scientific">Patiria miniata</name>
    <name type="common">Bat star</name>
    <name type="synonym">Asterina miniata</name>
    <dbReference type="NCBI Taxonomy" id="46514"/>
    <lineage>
        <taxon>Eukaryota</taxon>
        <taxon>Metazoa</taxon>
        <taxon>Echinodermata</taxon>
        <taxon>Eleutherozoa</taxon>
        <taxon>Asterozoa</taxon>
        <taxon>Asteroidea</taxon>
        <taxon>Valvatacea</taxon>
        <taxon>Valvatida</taxon>
        <taxon>Asterinidae</taxon>
        <taxon>Patiria</taxon>
    </lineage>
</organism>
<feature type="transmembrane region" description="Helical" evidence="6">
    <location>
        <begin position="436"/>
        <end position="457"/>
    </location>
</feature>
<dbReference type="InterPro" id="IPR005828">
    <property type="entry name" value="MFS_sugar_transport-like"/>
</dbReference>
<dbReference type="OMA" id="CFRTIIL"/>
<dbReference type="InterPro" id="IPR020846">
    <property type="entry name" value="MFS_dom"/>
</dbReference>
<feature type="transmembrane region" description="Helical" evidence="6">
    <location>
        <begin position="383"/>
        <end position="404"/>
    </location>
</feature>
<feature type="compositionally biased region" description="Basic and acidic residues" evidence="5">
    <location>
        <begin position="713"/>
        <end position="734"/>
    </location>
</feature>
<feature type="compositionally biased region" description="Gly residues" evidence="5">
    <location>
        <begin position="672"/>
        <end position="686"/>
    </location>
</feature>
<feature type="compositionally biased region" description="Basic and acidic residues" evidence="5">
    <location>
        <begin position="841"/>
        <end position="866"/>
    </location>
</feature>
<accession>A0A914A847</accession>
<feature type="domain" description="Major facilitator superfamily (MFS) profile" evidence="7">
    <location>
        <begin position="101"/>
        <end position="525"/>
    </location>
</feature>
<feature type="compositionally biased region" description="Basic and acidic residues" evidence="5">
    <location>
        <begin position="887"/>
        <end position="905"/>
    </location>
</feature>
<evidence type="ECO:0000259" key="7">
    <source>
        <dbReference type="PROSITE" id="PS50850"/>
    </source>
</evidence>
<keyword evidence="3 6" id="KW-1133">Transmembrane helix</keyword>
<reference evidence="8" key="1">
    <citation type="submission" date="2022-11" db="UniProtKB">
        <authorList>
            <consortium name="EnsemblMetazoa"/>
        </authorList>
    </citation>
    <scope>IDENTIFICATION</scope>
</reference>
<feature type="transmembrane region" description="Helical" evidence="6">
    <location>
        <begin position="236"/>
        <end position="258"/>
    </location>
</feature>
<feature type="compositionally biased region" description="Basic and acidic residues" evidence="5">
    <location>
        <begin position="761"/>
        <end position="775"/>
    </location>
</feature>
<feature type="transmembrane region" description="Helical" evidence="6">
    <location>
        <begin position="152"/>
        <end position="171"/>
    </location>
</feature>
<dbReference type="Pfam" id="PF00083">
    <property type="entry name" value="Sugar_tr"/>
    <property type="match status" value="1"/>
</dbReference>
<evidence type="ECO:0000256" key="1">
    <source>
        <dbReference type="ARBA" id="ARBA00004141"/>
    </source>
</evidence>
<dbReference type="InterPro" id="IPR036259">
    <property type="entry name" value="MFS_trans_sf"/>
</dbReference>
<dbReference type="EnsemblMetazoa" id="XM_038204067.1">
    <property type="protein sequence ID" value="XP_038059995.1"/>
    <property type="gene ID" value="LOC119730986"/>
</dbReference>
<dbReference type="PROSITE" id="PS50850">
    <property type="entry name" value="MFS"/>
    <property type="match status" value="1"/>
</dbReference>
<dbReference type="AlphaFoldDB" id="A0A914A847"/>
<feature type="transmembrane region" description="Helical" evidence="6">
    <location>
        <begin position="180"/>
        <end position="199"/>
    </location>
</feature>
<dbReference type="RefSeq" id="XP_038059995.1">
    <property type="nucleotide sequence ID" value="XM_038204067.1"/>
</dbReference>
<feature type="transmembrane region" description="Helical" evidence="6">
    <location>
        <begin position="265"/>
        <end position="284"/>
    </location>
</feature>
<evidence type="ECO:0000256" key="4">
    <source>
        <dbReference type="ARBA" id="ARBA00023136"/>
    </source>
</evidence>
<proteinExistence type="predicted"/>
<protein>
    <recommendedName>
        <fullName evidence="7">Major facilitator superfamily (MFS) profile domain-containing protein</fullName>
    </recommendedName>
</protein>
<feature type="region of interest" description="Disordered" evidence="5">
    <location>
        <begin position="583"/>
        <end position="628"/>
    </location>
</feature>
<dbReference type="Gene3D" id="1.20.1250.20">
    <property type="entry name" value="MFS general substrate transporter like domains"/>
    <property type="match status" value="1"/>
</dbReference>
<evidence type="ECO:0000313" key="8">
    <source>
        <dbReference type="EnsemblMetazoa" id="XP_038059995.1"/>
    </source>
</evidence>
<dbReference type="GeneID" id="119730986"/>
<evidence type="ECO:0000256" key="2">
    <source>
        <dbReference type="ARBA" id="ARBA00022692"/>
    </source>
</evidence>
<comment type="subcellular location">
    <subcellularLocation>
        <location evidence="1">Membrane</location>
        <topology evidence="1">Multi-pass membrane protein</topology>
    </subcellularLocation>
</comment>
<evidence type="ECO:0000256" key="3">
    <source>
        <dbReference type="ARBA" id="ARBA00022989"/>
    </source>
</evidence>
<evidence type="ECO:0000256" key="5">
    <source>
        <dbReference type="SAM" id="MobiDB-lite"/>
    </source>
</evidence>
<name>A0A914A847_PATMI</name>
<feature type="transmembrane region" description="Helical" evidence="6">
    <location>
        <begin position="469"/>
        <end position="489"/>
    </location>
</feature>
<evidence type="ECO:0000256" key="6">
    <source>
        <dbReference type="SAM" id="Phobius"/>
    </source>
</evidence>
<sequence length="938" mass="101682">MKFDEVLEILGGFGRYQWYAFFFLNLVNFLGAFTTLQHAFYAGESDHWCKTFEPINCTAFGYKTAENCTAAVKAVAIPPSDRYPDPDKYFYENCLQWDLPEDLKFSPDINHTHYDAAKVPCKKGWEFDHSQFRTTIIEDWQLVCNDAGETNIMTAVFFGGFMAGSFIFGVFSDWFGRKKALMVSMVIWFLGALATPFTSAPWNYYIVRFVTGTGQLGRWVSGYVLLNEFVGAEWRIVAGVLIGVTYSFGYMTVALVAMAIRSWRALAFIPIIPLFLSLFAVIPLTESSRWLLTKGRVREAEEVIRKVGRWNKKDQKLPDVIFDEKEVHDFKEVSKGHVPSFYDLYLTPNMCFRTIILQYNWMTNSMVYYGLAFSTQELGFDTYWTFFLFGAVEIPALIYATIGVRVIGRKINMIGLELIGGVACLATIFLEDPIARTVVAMIGKFCITASFNIIYLWTSEMYPTPVRSATVGLCSVTARVGSIVAPFIFNLAKLDNVTNDLHLIVFGAAAVVAGVLLIPLPETKGRDLPDTMREGEEFGKLNFMKRWRWGRDRYEDTEALNVDLNMDVYGREVLNPAYVPDKDDYAYTARSPPPYEAVNEKGSQFPEKPRQKREKKDQVVGENGPQPGVEVLVGTAAVQGSLPEKLGESESFPQVEEKGIADGVVPGSEASQGGGDTPSGEGGETGDGNDRSGLLAGGSGDRASASSDDDDGDKASDGGEKASDHGGSDTKGGESGESNEIGDDVERGDGDSSTGSNKVTDGGDKAVDSDEKGGDSDVGASGGDGDKASDGGDKTSDGGDKTSVGDDKHVDGGDRADSSDYDGDKSSGGDKARVEASGIDNGDKSGESDDKGESSGERDTSDHNADDADGDNSDGRSDSDDKDDEGGDKASSHSGEGGHDGDGDRASGSGAESHSGSDTSTSVREYDMADIDIDNDDM</sequence>
<feature type="compositionally biased region" description="Basic and acidic residues" evidence="5">
    <location>
        <begin position="784"/>
        <end position="834"/>
    </location>
</feature>
<dbReference type="GO" id="GO:0022857">
    <property type="term" value="F:transmembrane transporter activity"/>
    <property type="evidence" value="ECO:0007669"/>
    <property type="project" value="InterPro"/>
</dbReference>
<dbReference type="SUPFAM" id="SSF103473">
    <property type="entry name" value="MFS general substrate transporter"/>
    <property type="match status" value="1"/>
</dbReference>
<dbReference type="OrthoDB" id="5296287at2759"/>
<feature type="transmembrane region" description="Helical" evidence="6">
    <location>
        <begin position="501"/>
        <end position="520"/>
    </location>
</feature>